<feature type="transmembrane region" description="Helical" evidence="1">
    <location>
        <begin position="240"/>
        <end position="257"/>
    </location>
</feature>
<feature type="transmembrane region" description="Helical" evidence="1">
    <location>
        <begin position="277"/>
        <end position="299"/>
    </location>
</feature>
<sequence length="643" mass="76217">MSYENFTTPVRPTNPIFGTVGPTPYDKRGGSMKEFKQGVKNRLPESIREGIENVDSWIKKQLLLSHEDSMRRFAIKFGGVILITFVMVWIVYLSFQFLQCKGLEKLQKESETFSFPSSLFKKATWWMFFFLFLIYFTMTFSELVLENIIFVLRRGLGNKRKWIPRDLLSLQQFAILTYIVYQIWISAYPTCMNGIVADVIQRNIWILASPSLYKLCKGLWKLIQSHPKDSFSIEKYTQKIIQFIIDLVLPFVMYYFIIKPFQVSCSMENEKNTNSYATYYTTVTFVVYIFLSLGIEHFFSMMEFYKEFKIQVSSNDQILLFNGDSSSMVDGMIQCDDREELIKTILVLRSEFGNITNSKLGEHEEFPEDVEYYDSLNRAKNDIFPSEEDLFHKSLQELKTILWRAYIVFRQTLWNTNLFWKIAYENRDKTDITQFPTKVFHNKDDRNNYFNNHSILKIAYQDPFDPAFERSRNLVSKEIKNKINYTFLKEIINPKNYKMSLWETVFDELKNGTYYELMALLLSRTYNPSELSYEISPSRPSSTYVNPQRFKQEVKMQDKIEIIYRRVNVLLLSSIFVGIVWILFLVYLFQNRHNQVCSLRIFGFDIPQWGLFLLVLVTMILWSIAIHVLKFVVSTQHFPEIPR</sequence>
<evidence type="ECO:0000256" key="1">
    <source>
        <dbReference type="SAM" id="Phobius"/>
    </source>
</evidence>
<organism evidence="2">
    <name type="scientific">viral metagenome</name>
    <dbReference type="NCBI Taxonomy" id="1070528"/>
    <lineage>
        <taxon>unclassified sequences</taxon>
        <taxon>metagenomes</taxon>
        <taxon>organismal metagenomes</taxon>
    </lineage>
</organism>
<name>A0A6C0D2B8_9ZZZZ</name>
<feature type="transmembrane region" description="Helical" evidence="1">
    <location>
        <begin position="123"/>
        <end position="145"/>
    </location>
</feature>
<accession>A0A6C0D2B8</accession>
<dbReference type="AlphaFoldDB" id="A0A6C0D2B8"/>
<feature type="transmembrane region" description="Helical" evidence="1">
    <location>
        <begin position="609"/>
        <end position="633"/>
    </location>
</feature>
<keyword evidence="1" id="KW-1133">Transmembrane helix</keyword>
<keyword evidence="1" id="KW-0812">Transmembrane</keyword>
<reference evidence="2" key="1">
    <citation type="journal article" date="2020" name="Nature">
        <title>Giant virus diversity and host interactions through global metagenomics.</title>
        <authorList>
            <person name="Schulz F."/>
            <person name="Roux S."/>
            <person name="Paez-Espino D."/>
            <person name="Jungbluth S."/>
            <person name="Walsh D.A."/>
            <person name="Denef V.J."/>
            <person name="McMahon K.D."/>
            <person name="Konstantinidis K.T."/>
            <person name="Eloe-Fadrosh E.A."/>
            <person name="Kyrpides N.C."/>
            <person name="Woyke T."/>
        </authorList>
    </citation>
    <scope>NUCLEOTIDE SEQUENCE</scope>
    <source>
        <strain evidence="2">GVMAG-M-3300023174-104</strain>
    </source>
</reference>
<feature type="transmembrane region" description="Helical" evidence="1">
    <location>
        <begin position="73"/>
        <end position="95"/>
    </location>
</feature>
<evidence type="ECO:0000313" key="2">
    <source>
        <dbReference type="EMBL" id="QHT10039.1"/>
    </source>
</evidence>
<dbReference type="EMBL" id="MN739518">
    <property type="protein sequence ID" value="QHT10039.1"/>
    <property type="molecule type" value="Genomic_DNA"/>
</dbReference>
<feature type="transmembrane region" description="Helical" evidence="1">
    <location>
        <begin position="569"/>
        <end position="589"/>
    </location>
</feature>
<protein>
    <submittedName>
        <fullName evidence="2">Uncharacterized protein</fullName>
    </submittedName>
</protein>
<keyword evidence="1" id="KW-0472">Membrane</keyword>
<proteinExistence type="predicted"/>